<sequence length="224" mass="23996">MNDADSPPTEIPEDPERALVLAYLAPPVRQAVGALWRVDARLGTVVSTTSEPSIGMLRMAWWRDALGRLDDASPPAEPLLRHVADVLLPHVRGERIAALPEAWGGVLADEGDDLAGWRERGAELFSLVAEVLGGDAALARRIGAGWGLVDLARGTRDMEVRKAALRLAGGTFDGWDGRVPTSLRVLGMLGMLARIDAAGGGAEFARRGSPARIGRLLRYRLVGR</sequence>
<dbReference type="SUPFAM" id="SSF48576">
    <property type="entry name" value="Terpenoid synthases"/>
    <property type="match status" value="1"/>
</dbReference>
<organism evidence="1 2">
    <name type="scientific">Sphingomonas arantia</name>
    <dbReference type="NCBI Taxonomy" id="1460676"/>
    <lineage>
        <taxon>Bacteria</taxon>
        <taxon>Pseudomonadati</taxon>
        <taxon>Pseudomonadota</taxon>
        <taxon>Alphaproteobacteria</taxon>
        <taxon>Sphingomonadales</taxon>
        <taxon>Sphingomonadaceae</taxon>
        <taxon>Sphingomonas</taxon>
    </lineage>
</organism>
<protein>
    <submittedName>
        <fullName evidence="1">Squalene/phytoene synthase family protein</fullName>
    </submittedName>
</protein>
<name>A0ABW4TWP6_9SPHN</name>
<evidence type="ECO:0000313" key="1">
    <source>
        <dbReference type="EMBL" id="MFD1951119.1"/>
    </source>
</evidence>
<gene>
    <name evidence="1" type="ORF">ACFSGX_10115</name>
</gene>
<dbReference type="InterPro" id="IPR008949">
    <property type="entry name" value="Isoprenoid_synthase_dom_sf"/>
</dbReference>
<dbReference type="Pfam" id="PF00494">
    <property type="entry name" value="SQS_PSY"/>
    <property type="match status" value="1"/>
</dbReference>
<evidence type="ECO:0000313" key="2">
    <source>
        <dbReference type="Proteomes" id="UP001597400"/>
    </source>
</evidence>
<comment type="caution">
    <text evidence="1">The sequence shown here is derived from an EMBL/GenBank/DDBJ whole genome shotgun (WGS) entry which is preliminary data.</text>
</comment>
<proteinExistence type="predicted"/>
<dbReference type="Proteomes" id="UP001597400">
    <property type="component" value="Unassembled WGS sequence"/>
</dbReference>
<dbReference type="EMBL" id="JBHUGS010000002">
    <property type="protein sequence ID" value="MFD1951119.1"/>
    <property type="molecule type" value="Genomic_DNA"/>
</dbReference>
<dbReference type="InterPro" id="IPR002060">
    <property type="entry name" value="Squ/phyt_synthse"/>
</dbReference>
<dbReference type="RefSeq" id="WP_380929574.1">
    <property type="nucleotide sequence ID" value="NZ_JBHUGS010000002.1"/>
</dbReference>
<accession>A0ABW4TWP6</accession>
<reference evidence="2" key="1">
    <citation type="journal article" date="2019" name="Int. J. Syst. Evol. Microbiol.">
        <title>The Global Catalogue of Microorganisms (GCM) 10K type strain sequencing project: providing services to taxonomists for standard genome sequencing and annotation.</title>
        <authorList>
            <consortium name="The Broad Institute Genomics Platform"/>
            <consortium name="The Broad Institute Genome Sequencing Center for Infectious Disease"/>
            <person name="Wu L."/>
            <person name="Ma J."/>
        </authorList>
    </citation>
    <scope>NUCLEOTIDE SEQUENCE [LARGE SCALE GENOMIC DNA]</scope>
    <source>
        <strain evidence="2">CGMCC 1.12702</strain>
    </source>
</reference>
<keyword evidence="2" id="KW-1185">Reference proteome</keyword>